<accession>A0A0D9RFY9</accession>
<reference evidence="2" key="2">
    <citation type="submission" date="2025-08" db="UniProtKB">
        <authorList>
            <consortium name="Ensembl"/>
        </authorList>
    </citation>
    <scope>IDENTIFICATION</scope>
</reference>
<keyword evidence="1" id="KW-0812">Transmembrane</keyword>
<dbReference type="Bgee" id="ENSCSAG00000011322">
    <property type="expression patterns" value="Expressed in liver and 7 other cell types or tissues"/>
</dbReference>
<sequence>VNVVKYVDIPLLQHHLLKVFIIVLLSVLSVFLNNLFLCDLCCVLLTFFETRSHSVTQAGM</sequence>
<proteinExistence type="predicted"/>
<dbReference type="Proteomes" id="UP000029965">
    <property type="component" value="Chromosome 23"/>
</dbReference>
<evidence type="ECO:0000313" key="3">
    <source>
        <dbReference type="Proteomes" id="UP000029965"/>
    </source>
</evidence>
<organism evidence="2 3">
    <name type="scientific">Chlorocebus sabaeus</name>
    <name type="common">Green monkey</name>
    <name type="synonym">Simia sabaea</name>
    <dbReference type="NCBI Taxonomy" id="60711"/>
    <lineage>
        <taxon>Eukaryota</taxon>
        <taxon>Metazoa</taxon>
        <taxon>Chordata</taxon>
        <taxon>Craniata</taxon>
        <taxon>Vertebrata</taxon>
        <taxon>Euteleostomi</taxon>
        <taxon>Mammalia</taxon>
        <taxon>Eutheria</taxon>
        <taxon>Euarchontoglires</taxon>
        <taxon>Primates</taxon>
        <taxon>Haplorrhini</taxon>
        <taxon>Catarrhini</taxon>
        <taxon>Cercopithecidae</taxon>
        <taxon>Cercopithecinae</taxon>
        <taxon>Chlorocebus</taxon>
    </lineage>
</organism>
<protein>
    <submittedName>
        <fullName evidence="2">Uncharacterized protein</fullName>
    </submittedName>
</protein>
<feature type="transmembrane region" description="Helical" evidence="1">
    <location>
        <begin position="20"/>
        <end position="48"/>
    </location>
</feature>
<evidence type="ECO:0000256" key="1">
    <source>
        <dbReference type="SAM" id="Phobius"/>
    </source>
</evidence>
<dbReference type="Ensembl" id="ENSCSAT00000009409.1">
    <property type="protein sequence ID" value="ENSCSAP00000007528.1"/>
    <property type="gene ID" value="ENSCSAG00000011322.1"/>
</dbReference>
<keyword evidence="3" id="KW-1185">Reference proteome</keyword>
<evidence type="ECO:0000313" key="2">
    <source>
        <dbReference type="Ensembl" id="ENSCSAP00000007528.1"/>
    </source>
</evidence>
<name>A0A0D9RFY9_CHLSB</name>
<dbReference type="EMBL" id="AQIB01044391">
    <property type="status" value="NOT_ANNOTATED_CDS"/>
    <property type="molecule type" value="Genomic_DNA"/>
</dbReference>
<reference evidence="2" key="3">
    <citation type="submission" date="2025-09" db="UniProtKB">
        <authorList>
            <consortium name="Ensembl"/>
        </authorList>
    </citation>
    <scope>IDENTIFICATION</scope>
</reference>
<keyword evidence="1" id="KW-1133">Transmembrane helix</keyword>
<keyword evidence="1" id="KW-0472">Membrane</keyword>
<reference evidence="2 3" key="1">
    <citation type="submission" date="2014-03" db="EMBL/GenBank/DDBJ databases">
        <authorList>
            <person name="Warren W."/>
            <person name="Wilson R.K."/>
        </authorList>
    </citation>
    <scope>NUCLEOTIDE SEQUENCE</scope>
</reference>
<dbReference type="AlphaFoldDB" id="A0A0D9RFY9"/>